<keyword evidence="1 5" id="KW-0378">Hydrolase</keyword>
<feature type="signal peptide" evidence="3">
    <location>
        <begin position="1"/>
        <end position="22"/>
    </location>
</feature>
<dbReference type="EMBL" id="JBHUOX010000013">
    <property type="protein sequence ID" value="MFD3002010.1"/>
    <property type="molecule type" value="Genomic_DNA"/>
</dbReference>
<reference evidence="6" key="1">
    <citation type="journal article" date="2019" name="Int. J. Syst. Evol. Microbiol.">
        <title>The Global Catalogue of Microorganisms (GCM) 10K type strain sequencing project: providing services to taxonomists for standard genome sequencing and annotation.</title>
        <authorList>
            <consortium name="The Broad Institute Genomics Platform"/>
            <consortium name="The Broad Institute Genome Sequencing Center for Infectious Disease"/>
            <person name="Wu L."/>
            <person name="Ma J."/>
        </authorList>
    </citation>
    <scope>NUCLEOTIDE SEQUENCE [LARGE SCALE GENOMIC DNA]</scope>
    <source>
        <strain evidence="6">KCTC 23984</strain>
    </source>
</reference>
<evidence type="ECO:0000256" key="2">
    <source>
        <dbReference type="SAM" id="Coils"/>
    </source>
</evidence>
<keyword evidence="2" id="KW-0175">Coiled coil</keyword>
<evidence type="ECO:0000259" key="4">
    <source>
        <dbReference type="Pfam" id="PF17829"/>
    </source>
</evidence>
<dbReference type="Pfam" id="PF17829">
    <property type="entry name" value="GH115_C"/>
    <property type="match status" value="1"/>
</dbReference>
<feature type="chain" id="PRO_5046205220" evidence="3">
    <location>
        <begin position="23"/>
        <end position="992"/>
    </location>
</feature>
<dbReference type="Gene3D" id="3.20.20.520">
    <property type="entry name" value="Glycosyl hydrolase family 115"/>
    <property type="match status" value="1"/>
</dbReference>
<dbReference type="PANTHER" id="PTHR37842:SF2">
    <property type="entry name" value="GYLCOSYL HYDROLASE 115 C-TERMINAL DOMAIN-CONTAINING PROTEIN"/>
    <property type="match status" value="1"/>
</dbReference>
<name>A0ABW6BW00_9BACT</name>
<dbReference type="Gene3D" id="1.20.58.2150">
    <property type="match status" value="1"/>
</dbReference>
<dbReference type="InterPro" id="IPR029018">
    <property type="entry name" value="Hex-like_dom2"/>
</dbReference>
<feature type="domain" description="Gylcosyl hydrolase 115 C-terminal" evidence="4">
    <location>
        <begin position="811"/>
        <end position="979"/>
    </location>
</feature>
<dbReference type="GO" id="GO:0016787">
    <property type="term" value="F:hydrolase activity"/>
    <property type="evidence" value="ECO:0007669"/>
    <property type="project" value="UniProtKB-KW"/>
</dbReference>
<accession>A0ABW6BW00</accession>
<dbReference type="Gene3D" id="3.30.379.10">
    <property type="entry name" value="Chitobiase/beta-hexosaminidase domain 2-like"/>
    <property type="match status" value="1"/>
</dbReference>
<gene>
    <name evidence="5" type="ORF">ACFS7Z_16680</name>
</gene>
<keyword evidence="6" id="KW-1185">Reference proteome</keyword>
<evidence type="ECO:0000256" key="3">
    <source>
        <dbReference type="SAM" id="SignalP"/>
    </source>
</evidence>
<evidence type="ECO:0000313" key="5">
    <source>
        <dbReference type="EMBL" id="MFD3002010.1"/>
    </source>
</evidence>
<proteinExistence type="predicted"/>
<dbReference type="InterPro" id="IPR042301">
    <property type="entry name" value="GH115_sf"/>
</dbReference>
<dbReference type="InterPro" id="IPR041437">
    <property type="entry name" value="GH115_C"/>
</dbReference>
<dbReference type="RefSeq" id="WP_377486955.1">
    <property type="nucleotide sequence ID" value="NZ_JBHUOX010000013.1"/>
</dbReference>
<protein>
    <submittedName>
        <fullName evidence="5">Glycosyl hydrolase 115 family protein</fullName>
    </submittedName>
</protein>
<evidence type="ECO:0000313" key="6">
    <source>
        <dbReference type="Proteomes" id="UP001597641"/>
    </source>
</evidence>
<keyword evidence="3" id="KW-0732">Signal</keyword>
<dbReference type="PANTHER" id="PTHR37842">
    <property type="match status" value="1"/>
</dbReference>
<dbReference type="Proteomes" id="UP001597641">
    <property type="component" value="Unassembled WGS sequence"/>
</dbReference>
<dbReference type="InterPro" id="IPR031924">
    <property type="entry name" value="GH115"/>
</dbReference>
<dbReference type="Pfam" id="PF15979">
    <property type="entry name" value="Glyco_hydro_115"/>
    <property type="match status" value="1"/>
</dbReference>
<sequence length="992" mass="111629">MKGNIAFIVVFVLCLASARLLAQDSSKSSISISADATPGAFPLVQAKKAAPVFIDDQDAKVVRIATEALLQDIESVTGIETAVRSSGNWKEISGYPVIIGTVGQSALIDQLVKSQKLPVSDIGGKWESYSITVVENPSDNVKRALVIAGSDRRGTAFGVFELSRRLGVSPWYWWADVKPRHQENLFVSAGALVQGPPSVKYRGIFLNDEDWGLQPWAAQNMDTDIKDIGPNTYARIFELLLRLKGNLIWPAMHPSTKAFFHYPGNPEVADAHAILVGTSHAEPMLRNNVDEWDEKTMGSFDYFNNKKTVSDYWQKRVKEAHDLEAIYTVGMRGVHDSDMKGAKNTAEAAAMLKKIIADQREMLQKHVNQNVAAIPQAFTAYKEVLDIYDQGLKLPEDITIVWPDDNYGYIHRLSNPQEQLRPGGSGVYYHASYWGRPHDYLWLSSTHPSLIWEEMMKAYHMKADQLWVLNVGDIKPLEYNIELFLDMAYNAAAFQESGSVKKHLQQWVEEIFGEEKAASISKLMWAYYDLAFERRPEFMGWSRTEPTTQTKLTEYNHFYYGDEAQRRIDRYDALEEQVKKLRSQVSAADADAFYQLVYYPVVGASLMNKKFLYRDKSYLYARQNRESASDYAQLSRQAYDGIITETNYYNTQLANGKWNGMMSMEPRNLPVYKEPVLPELNNIGSGVWSVAPEGFVTADSSLVAGQQPALPTFSKWGSQAYFIDLFLTGNQTVSWKAAASDKWIKLSEERGKLNSDMGQKEQRIWVSIDWSKAPKRVELTGHITLKGAGKTHRIEVGARNPAEPALAAYGGFMESNGYVSIFAENYSRKTDKQTKGWRLAEDLGHTGKSLVALPLEVKPVEEAEIVGEDLPFVAYDFYTFTAAAPTVTVSTLPTHPVTSEHGMRYGVSIDDGPIEVVDFQTFGRSEEWKKNVLKNRAERQVKYQHLSKGRHTLKIYLIDPGVILDNIIIDLGGLKQAYSPIPESRKRAGVLH</sequence>
<comment type="caution">
    <text evidence="5">The sequence shown here is derived from an EMBL/GenBank/DDBJ whole genome shotgun (WGS) entry which is preliminary data.</text>
</comment>
<dbReference type="SUPFAM" id="SSF55545">
    <property type="entry name" value="beta-N-acetylhexosaminidase-like domain"/>
    <property type="match status" value="1"/>
</dbReference>
<dbReference type="Gene3D" id="2.60.120.1620">
    <property type="match status" value="1"/>
</dbReference>
<feature type="coiled-coil region" evidence="2">
    <location>
        <begin position="564"/>
        <end position="591"/>
    </location>
</feature>
<evidence type="ECO:0000256" key="1">
    <source>
        <dbReference type="ARBA" id="ARBA00022801"/>
    </source>
</evidence>
<organism evidence="5 6">
    <name type="scientific">Pontibacter toksunensis</name>
    <dbReference type="NCBI Taxonomy" id="1332631"/>
    <lineage>
        <taxon>Bacteria</taxon>
        <taxon>Pseudomonadati</taxon>
        <taxon>Bacteroidota</taxon>
        <taxon>Cytophagia</taxon>
        <taxon>Cytophagales</taxon>
        <taxon>Hymenobacteraceae</taxon>
        <taxon>Pontibacter</taxon>
    </lineage>
</organism>